<sequence>MIIDSIMELSTGGINLGNEWKTFYNLRTKFDPEAKEVITSDRCNNNRQI</sequence>
<evidence type="ECO:0000313" key="2">
    <source>
        <dbReference type="Proteomes" id="UP000041882"/>
    </source>
</evidence>
<dbReference type="Proteomes" id="UP000041882">
    <property type="component" value="Unassembled WGS sequence"/>
</dbReference>
<evidence type="ECO:0000313" key="1">
    <source>
        <dbReference type="EMBL" id="CNH98995.1"/>
    </source>
</evidence>
<organism evidence="1 2">
    <name type="scientific">Yersinia thracica</name>
    <dbReference type="NCBI Taxonomy" id="2890319"/>
    <lineage>
        <taxon>Bacteria</taxon>
        <taxon>Pseudomonadati</taxon>
        <taxon>Pseudomonadota</taxon>
        <taxon>Gammaproteobacteria</taxon>
        <taxon>Enterobacterales</taxon>
        <taxon>Yersiniaceae</taxon>
        <taxon>Yersinia</taxon>
    </lineage>
</organism>
<dbReference type="AlphaFoldDB" id="A0A0T9Q707"/>
<accession>A0A0T9Q707</accession>
<name>A0A0T9Q707_9GAMM</name>
<keyword evidence="2" id="KW-1185">Reference proteome</keyword>
<reference evidence="2" key="1">
    <citation type="submission" date="2015-03" db="EMBL/GenBank/DDBJ databases">
        <authorList>
            <consortium name="Pathogen Informatics"/>
            <person name="Murphy D."/>
        </authorList>
    </citation>
    <scope>NUCLEOTIDE SEQUENCE [LARGE SCALE GENOMIC DNA]</scope>
    <source>
        <strain evidence="2">IP6945</strain>
    </source>
</reference>
<proteinExistence type="predicted"/>
<protein>
    <submittedName>
        <fullName evidence="1">Uncharacterized protein</fullName>
    </submittedName>
</protein>
<gene>
    <name evidence="1" type="ORF">ERS008472_02894</name>
</gene>
<dbReference type="EMBL" id="CQAW01000014">
    <property type="protein sequence ID" value="CNH98995.1"/>
    <property type="molecule type" value="Genomic_DNA"/>
</dbReference>